<dbReference type="EMBL" id="KZ819603">
    <property type="protein sequence ID" value="PWN35080.1"/>
    <property type="molecule type" value="Genomic_DNA"/>
</dbReference>
<proteinExistence type="inferred from homology"/>
<dbReference type="Pfam" id="PF01399">
    <property type="entry name" value="PCI"/>
    <property type="match status" value="1"/>
</dbReference>
<evidence type="ECO:0000256" key="2">
    <source>
        <dbReference type="ARBA" id="ARBA00022942"/>
    </source>
</evidence>
<dbReference type="GO" id="GO:0005198">
    <property type="term" value="F:structural molecule activity"/>
    <property type="evidence" value="ECO:0007669"/>
    <property type="project" value="TreeGrafter"/>
</dbReference>
<accession>A0A316VC77</accession>
<dbReference type="InterPro" id="IPR054179">
    <property type="entry name" value="PSD13_N"/>
</dbReference>
<dbReference type="GO" id="GO:0008541">
    <property type="term" value="C:proteasome regulatory particle, lid subcomplex"/>
    <property type="evidence" value="ECO:0007669"/>
    <property type="project" value="TreeGrafter"/>
</dbReference>
<evidence type="ECO:0000313" key="4">
    <source>
        <dbReference type="EMBL" id="PWN35080.1"/>
    </source>
</evidence>
<dbReference type="GO" id="GO:0005829">
    <property type="term" value="C:cytosol"/>
    <property type="evidence" value="ECO:0007669"/>
    <property type="project" value="TreeGrafter"/>
</dbReference>
<dbReference type="InterPro" id="IPR000717">
    <property type="entry name" value="PCI_dom"/>
</dbReference>
<protein>
    <recommendedName>
        <fullName evidence="3">PCI domain-containing protein</fullName>
    </recommendedName>
</protein>
<organism evidence="4 5">
    <name type="scientific">Meira miltonrushii</name>
    <dbReference type="NCBI Taxonomy" id="1280837"/>
    <lineage>
        <taxon>Eukaryota</taxon>
        <taxon>Fungi</taxon>
        <taxon>Dikarya</taxon>
        <taxon>Basidiomycota</taxon>
        <taxon>Ustilaginomycotina</taxon>
        <taxon>Exobasidiomycetes</taxon>
        <taxon>Exobasidiales</taxon>
        <taxon>Brachybasidiaceae</taxon>
        <taxon>Meira</taxon>
    </lineage>
</organism>
<evidence type="ECO:0000259" key="3">
    <source>
        <dbReference type="PROSITE" id="PS50250"/>
    </source>
</evidence>
<dbReference type="InParanoid" id="A0A316VC77"/>
<name>A0A316VC77_9BASI</name>
<dbReference type="OrthoDB" id="1093at2759"/>
<dbReference type="PANTHER" id="PTHR10539:SF0">
    <property type="entry name" value="26S PROTEASOME NON-ATPASE REGULATORY SUBUNIT 13"/>
    <property type="match status" value="1"/>
</dbReference>
<feature type="domain" description="PCI" evidence="3">
    <location>
        <begin position="177"/>
        <end position="345"/>
    </location>
</feature>
<dbReference type="AlphaFoldDB" id="A0A316VC77"/>
<dbReference type="STRING" id="1280837.A0A316VC77"/>
<reference evidence="4 5" key="1">
    <citation type="journal article" date="2018" name="Mol. Biol. Evol.">
        <title>Broad Genomic Sampling Reveals a Smut Pathogenic Ancestry of the Fungal Clade Ustilaginomycotina.</title>
        <authorList>
            <person name="Kijpornyongpan T."/>
            <person name="Mondo S.J."/>
            <person name="Barry K."/>
            <person name="Sandor L."/>
            <person name="Lee J."/>
            <person name="Lipzen A."/>
            <person name="Pangilinan J."/>
            <person name="LaButti K."/>
            <person name="Hainaut M."/>
            <person name="Henrissat B."/>
            <person name="Grigoriev I.V."/>
            <person name="Spatafora J.W."/>
            <person name="Aime M.C."/>
        </authorList>
    </citation>
    <scope>NUCLEOTIDE SEQUENCE [LARGE SCALE GENOMIC DNA]</scope>
    <source>
        <strain evidence="4 5">MCA 3882</strain>
    </source>
</reference>
<keyword evidence="5" id="KW-1185">Reference proteome</keyword>
<comment type="similarity">
    <text evidence="1">Belongs to the proteasome subunit S11 family.</text>
</comment>
<gene>
    <name evidence="4" type="ORF">FA14DRAFT_164156</name>
</gene>
<dbReference type="InterPro" id="IPR035298">
    <property type="entry name" value="PSMD13"/>
</dbReference>
<dbReference type="Pfam" id="PF22037">
    <property type="entry name" value="PSD13_N"/>
    <property type="match status" value="1"/>
</dbReference>
<dbReference type="GO" id="GO:0006511">
    <property type="term" value="P:ubiquitin-dependent protein catabolic process"/>
    <property type="evidence" value="ECO:0007669"/>
    <property type="project" value="TreeGrafter"/>
</dbReference>
<dbReference type="SUPFAM" id="SSF46785">
    <property type="entry name" value="Winged helix' DNA-binding domain"/>
    <property type="match status" value="1"/>
</dbReference>
<dbReference type="PANTHER" id="PTHR10539">
    <property type="entry name" value="26S PROTEASOME NON-ATPASE REGULATORY SUBUNIT 13"/>
    <property type="match status" value="1"/>
</dbReference>
<dbReference type="SMART" id="SM00088">
    <property type="entry name" value="PINT"/>
    <property type="match status" value="1"/>
</dbReference>
<dbReference type="Proteomes" id="UP000245771">
    <property type="component" value="Unassembled WGS sequence"/>
</dbReference>
<dbReference type="PROSITE" id="PS50250">
    <property type="entry name" value="PCI"/>
    <property type="match status" value="1"/>
</dbReference>
<dbReference type="GO" id="GO:0005634">
    <property type="term" value="C:nucleus"/>
    <property type="evidence" value="ECO:0007669"/>
    <property type="project" value="TreeGrafter"/>
</dbReference>
<dbReference type="InterPro" id="IPR036390">
    <property type="entry name" value="WH_DNA-bd_sf"/>
</dbReference>
<sequence>MDVDFDSSWLEKATLAAPADLRPLYERFKQLHEKKLWFQLTQAVEQYMAHPSSSTPTLRLDLYQKFISTFATRINRLRLVALAVIASKQFTEPSSALTFLDNLATSIDTDESQEAFVFATMEAAHFKLILGDVDGTKEAMDKCAKILDSFNTVERGVHASFYRVSGDYHKTKAEYASYYKNSLLYLACVDLDVDLTEEDRIQRARDLALSALLGDTIYNFGELLLHPILTSLQSSPYAWLSTMLFSFNSGDIGKFESLLPHLQSEPILAENQAFLRQKICLMALIESVFRRASTDRTLSFETIAVETRLPIDEVEHLVMKALSLKLIKGSLDQHAQLAKITWVQPRVLDKPQLNALQQRLNAWVGRVEEVAQFVKGQTPELFITA</sequence>
<evidence type="ECO:0000313" key="5">
    <source>
        <dbReference type="Proteomes" id="UP000245771"/>
    </source>
</evidence>
<dbReference type="RefSeq" id="XP_025355382.1">
    <property type="nucleotide sequence ID" value="XM_025499866.1"/>
</dbReference>
<dbReference type="GeneID" id="37021647"/>
<evidence type="ECO:0000256" key="1">
    <source>
        <dbReference type="ARBA" id="ARBA00006207"/>
    </source>
</evidence>
<dbReference type="FunCoup" id="A0A316VC77">
    <property type="interactions" value="768"/>
</dbReference>
<keyword evidence="2" id="KW-0647">Proteasome</keyword>